<dbReference type="OrthoDB" id="8772402at2"/>
<comment type="caution">
    <text evidence="1">The sequence shown here is derived from an EMBL/GenBank/DDBJ whole genome shotgun (WGS) entry which is preliminary data.</text>
</comment>
<dbReference type="Gene3D" id="3.30.70.2970">
    <property type="entry name" value="Protein of unknown function (DUF541), domain 2"/>
    <property type="match status" value="1"/>
</dbReference>
<dbReference type="RefSeq" id="WP_160334641.1">
    <property type="nucleotide sequence ID" value="NZ_WSRP01000007.1"/>
</dbReference>
<dbReference type="InterPro" id="IPR007497">
    <property type="entry name" value="SIMPL/DUF541"/>
</dbReference>
<dbReference type="GO" id="GO:0006974">
    <property type="term" value="P:DNA damage response"/>
    <property type="evidence" value="ECO:0007669"/>
    <property type="project" value="TreeGrafter"/>
</dbReference>
<evidence type="ECO:0000313" key="1">
    <source>
        <dbReference type="EMBL" id="MVX56205.1"/>
    </source>
</evidence>
<sequence length="248" mass="26206">MFKSVVAATVMAAAAVTSSAEEFNLQPEGKDAQIMLTATAQLSFKNDLATIRLYAQAEEHDLADAQSKVNAAMAKAQGTIREFSSMVRIENDGYYTQAVYTEPKKGEAPQIAGWRARQSIRVVTEDVDGVGSLVQLAQQSGLALDGVSYSMSDEAKSSARDHLSKAAVQALNQQTESVALAMKLAPQSLKFKKLEFTDGGFPEGVMARGVYMSAAANAKVAAPAFEAGSTKLSMSVAATLTVDSPLTP</sequence>
<dbReference type="AlphaFoldDB" id="A0A6L6YET7"/>
<reference evidence="1 2" key="1">
    <citation type="submission" date="2019-12" db="EMBL/GenBank/DDBJ databases">
        <title>Microbes associate with the intestines of laboratory mice.</title>
        <authorList>
            <person name="Navarre W."/>
            <person name="Wong E."/>
        </authorList>
    </citation>
    <scope>NUCLEOTIDE SEQUENCE [LARGE SCALE GENOMIC DNA]</scope>
    <source>
        <strain evidence="1 2">NM82_D38</strain>
    </source>
</reference>
<evidence type="ECO:0000313" key="2">
    <source>
        <dbReference type="Proteomes" id="UP000472580"/>
    </source>
</evidence>
<name>A0A6L6YET7_9BURK</name>
<protein>
    <submittedName>
        <fullName evidence="1">DUF541 domain-containing protein</fullName>
    </submittedName>
</protein>
<dbReference type="Proteomes" id="UP000472580">
    <property type="component" value="Unassembled WGS sequence"/>
</dbReference>
<proteinExistence type="predicted"/>
<organism evidence="1 2">
    <name type="scientific">Parasutterella muris</name>
    <dbReference type="NCBI Taxonomy" id="2565572"/>
    <lineage>
        <taxon>Bacteria</taxon>
        <taxon>Pseudomonadati</taxon>
        <taxon>Pseudomonadota</taxon>
        <taxon>Betaproteobacteria</taxon>
        <taxon>Burkholderiales</taxon>
        <taxon>Sutterellaceae</taxon>
        <taxon>Parasutterella</taxon>
    </lineage>
</organism>
<dbReference type="Gene3D" id="3.30.110.170">
    <property type="entry name" value="Protein of unknown function (DUF541), domain 1"/>
    <property type="match status" value="1"/>
</dbReference>
<dbReference type="PANTHER" id="PTHR34387:SF1">
    <property type="entry name" value="PERIPLASMIC IMMUNOGENIC PROTEIN"/>
    <property type="match status" value="1"/>
</dbReference>
<dbReference type="Pfam" id="PF04402">
    <property type="entry name" value="SIMPL"/>
    <property type="match status" value="1"/>
</dbReference>
<gene>
    <name evidence="1" type="ORF">E5987_03165</name>
</gene>
<dbReference type="EMBL" id="WSRP01000007">
    <property type="protein sequence ID" value="MVX56205.1"/>
    <property type="molecule type" value="Genomic_DNA"/>
</dbReference>
<dbReference type="PANTHER" id="PTHR34387">
    <property type="entry name" value="SLR1258 PROTEIN"/>
    <property type="match status" value="1"/>
</dbReference>
<dbReference type="InterPro" id="IPR052022">
    <property type="entry name" value="26kDa_periplasmic_antigen"/>
</dbReference>
<accession>A0A6L6YET7</accession>
<keyword evidence="2" id="KW-1185">Reference proteome</keyword>